<proteinExistence type="predicted"/>
<dbReference type="AlphaFoldDB" id="A0A6J5V7H8"/>
<feature type="compositionally biased region" description="Basic residues" evidence="1">
    <location>
        <begin position="43"/>
        <end position="53"/>
    </location>
</feature>
<gene>
    <name evidence="2" type="ORF">CURHAP_LOCUS37537</name>
</gene>
<feature type="region of interest" description="Disordered" evidence="1">
    <location>
        <begin position="1"/>
        <end position="53"/>
    </location>
</feature>
<name>A0A6J5V7H8_PRUAR</name>
<reference evidence="2 3" key="1">
    <citation type="submission" date="2020-05" db="EMBL/GenBank/DDBJ databases">
        <authorList>
            <person name="Campoy J."/>
            <person name="Schneeberger K."/>
            <person name="Spophaly S."/>
        </authorList>
    </citation>
    <scope>NUCLEOTIDE SEQUENCE [LARGE SCALE GENOMIC DNA]</scope>
    <source>
        <strain evidence="2">PruArmRojPasFocal</strain>
    </source>
</reference>
<organism evidence="2 3">
    <name type="scientific">Prunus armeniaca</name>
    <name type="common">Apricot</name>
    <name type="synonym">Armeniaca vulgaris</name>
    <dbReference type="NCBI Taxonomy" id="36596"/>
    <lineage>
        <taxon>Eukaryota</taxon>
        <taxon>Viridiplantae</taxon>
        <taxon>Streptophyta</taxon>
        <taxon>Embryophyta</taxon>
        <taxon>Tracheophyta</taxon>
        <taxon>Spermatophyta</taxon>
        <taxon>Magnoliopsida</taxon>
        <taxon>eudicotyledons</taxon>
        <taxon>Gunneridae</taxon>
        <taxon>Pentapetalae</taxon>
        <taxon>rosids</taxon>
        <taxon>fabids</taxon>
        <taxon>Rosales</taxon>
        <taxon>Rosaceae</taxon>
        <taxon>Amygdaloideae</taxon>
        <taxon>Amygdaleae</taxon>
        <taxon>Prunus</taxon>
    </lineage>
</organism>
<accession>A0A6J5V7H8</accession>
<dbReference type="Proteomes" id="UP000507222">
    <property type="component" value="Unassembled WGS sequence"/>
</dbReference>
<sequence>MPPKKPNVTNTFWPQPPSSQNESTDPSQQTRSQNGTSFPILRRVSHQVGRRKM</sequence>
<evidence type="ECO:0000313" key="3">
    <source>
        <dbReference type="Proteomes" id="UP000507222"/>
    </source>
</evidence>
<evidence type="ECO:0000313" key="2">
    <source>
        <dbReference type="EMBL" id="CAB4283275.1"/>
    </source>
</evidence>
<feature type="compositionally biased region" description="Polar residues" evidence="1">
    <location>
        <begin position="7"/>
        <end position="37"/>
    </location>
</feature>
<protein>
    <submittedName>
        <fullName evidence="2">Uncharacterized protein</fullName>
    </submittedName>
</protein>
<evidence type="ECO:0000256" key="1">
    <source>
        <dbReference type="SAM" id="MobiDB-lite"/>
    </source>
</evidence>
<dbReference type="EMBL" id="CAEKDK010000006">
    <property type="protein sequence ID" value="CAB4283275.1"/>
    <property type="molecule type" value="Genomic_DNA"/>
</dbReference>